<dbReference type="Proteomes" id="UP000548673">
    <property type="component" value="Unassembled WGS sequence"/>
</dbReference>
<organism evidence="1 2">
    <name type="scientific">Cronobacter sakazakii</name>
    <name type="common">Enterobacter sakazakii</name>
    <dbReference type="NCBI Taxonomy" id="28141"/>
    <lineage>
        <taxon>Bacteria</taxon>
        <taxon>Pseudomonadati</taxon>
        <taxon>Pseudomonadota</taxon>
        <taxon>Gammaproteobacteria</taxon>
        <taxon>Enterobacterales</taxon>
        <taxon>Enterobacteriaceae</taxon>
        <taxon>Cronobacter</taxon>
    </lineage>
</organism>
<dbReference type="EMBL" id="JABTXY010000011">
    <property type="protein sequence ID" value="NYV40924.1"/>
    <property type="molecule type" value="Genomic_DNA"/>
</dbReference>
<name>A0A853H7S8_CROSK</name>
<evidence type="ECO:0000313" key="1">
    <source>
        <dbReference type="EMBL" id="NYV40924.1"/>
    </source>
</evidence>
<dbReference type="AlphaFoldDB" id="A0A853H7S8"/>
<sequence length="79" mass="8717">MLTKSDRINKENGFIATASSGYFLTSEAVILCVGSHFGAICTPLRAPTQPFLIQGRDFLRDIFLHSGNENDSRKRARGT</sequence>
<evidence type="ECO:0000313" key="2">
    <source>
        <dbReference type="Proteomes" id="UP000548673"/>
    </source>
</evidence>
<proteinExistence type="predicted"/>
<accession>A0A853H7S8</accession>
<reference evidence="1 2" key="1">
    <citation type="submission" date="2020-05" db="EMBL/GenBank/DDBJ databases">
        <title>The draft genome of Cronobacter sakazakii strain 145005.</title>
        <authorList>
            <person name="Yang J."/>
            <person name="Liu L."/>
            <person name="Feng Y."/>
            <person name="Zong Z."/>
        </authorList>
    </citation>
    <scope>NUCLEOTIDE SEQUENCE [LARGE SCALE GENOMIC DNA]</scope>
    <source>
        <strain evidence="1 2">145005</strain>
    </source>
</reference>
<gene>
    <name evidence="1" type="ORF">HRR37_00570</name>
</gene>
<protein>
    <submittedName>
        <fullName evidence="1">Uncharacterized protein</fullName>
    </submittedName>
</protein>
<dbReference type="RefSeq" id="WP_131824825.1">
    <property type="nucleotide sequence ID" value="NZ_CP166004.1"/>
</dbReference>
<comment type="caution">
    <text evidence="1">The sequence shown here is derived from an EMBL/GenBank/DDBJ whole genome shotgun (WGS) entry which is preliminary data.</text>
</comment>
<dbReference type="KEGG" id="csj:CSK29544_02382"/>